<name>A0A8E2DV13_9APHY</name>
<sequence>MLSDSDTEPESETYEQEHDIADFMGRLATTSSPAATDGDSSPSIAARSAQVAVEALRGLVIPEVETDIAQHEVIKKSSNALLLFLENVIAAEVESVEDLRIIQATVCALLDTSFLAVLFEFRQIFHVIASRSVAPGGASLVVCWVDVVLVKLSDAVVVIAGGIESTTGEPELVTLRRQREEDMLRAAIQLPETWRGVATMISSRYASPAAKRLGLRILFGAYILGPELEASGPRASDGLEESDFLCCLQLHVEGLTVVDVVINPMDALEVKVNYAMLVALFATADLERAKKSAKPYRPHTDSSLLRLLCAIMSCDRSSGPLQPTLDPYSKLDAAQHMVIDASHVVPWSWSVWNDPRMEGFHAIEFMTVNWLHSRGTSTSEMSAEDWMERWEEELAPDLLQDCQNSVLVILRIIAHACFSLSATHNTSTHGMLDVLSKCSWAVSRFLSLRELDVRLEIELSCCLCKLYMLLQDSKVELDNMVIQGLVSLDTETFQGAIQSLYNDKQVIVTSWLEERMRRVRVSIADRETRRSLSGPDYRSIRQLLQFVTMISYNDIIECFFGDAISAFLRALVHWMASVPSNAACSATLRDALILCLAVMKVTSSSSDPDDVHISAVDEAVWELAVRSPRSDLLVASTFATYIIQTCPSTGNLPVAFTEAWSYLNDVLLLVISRQFFDEAEPLALLVCNSVCTALDILLKYPETNNAKCFLSSPWTTSLYVGLEAVLSQGQLREEPYFKFLNTRLVSSTEGLMRDIIRTLNTPCGPRADVPKRKELLSLTSCHIAGLLRLLPHFI</sequence>
<organism evidence="1 2">
    <name type="scientific">Obba rivulosa</name>
    <dbReference type="NCBI Taxonomy" id="1052685"/>
    <lineage>
        <taxon>Eukaryota</taxon>
        <taxon>Fungi</taxon>
        <taxon>Dikarya</taxon>
        <taxon>Basidiomycota</taxon>
        <taxon>Agaricomycotina</taxon>
        <taxon>Agaricomycetes</taxon>
        <taxon>Polyporales</taxon>
        <taxon>Gelatoporiaceae</taxon>
        <taxon>Obba</taxon>
    </lineage>
</organism>
<dbReference type="EMBL" id="KV722330">
    <property type="protein sequence ID" value="OCH96529.1"/>
    <property type="molecule type" value="Genomic_DNA"/>
</dbReference>
<accession>A0A8E2DV13</accession>
<dbReference type="Proteomes" id="UP000250043">
    <property type="component" value="Unassembled WGS sequence"/>
</dbReference>
<dbReference type="AlphaFoldDB" id="A0A8E2DV13"/>
<proteinExistence type="predicted"/>
<keyword evidence="2" id="KW-1185">Reference proteome</keyword>
<reference evidence="1 2" key="1">
    <citation type="submission" date="2016-07" db="EMBL/GenBank/DDBJ databases">
        <title>Draft genome of the white-rot fungus Obba rivulosa 3A-2.</title>
        <authorList>
            <consortium name="DOE Joint Genome Institute"/>
            <person name="Miettinen O."/>
            <person name="Riley R."/>
            <person name="Acob R."/>
            <person name="Barry K."/>
            <person name="Cullen D."/>
            <person name="De Vries R."/>
            <person name="Hainaut M."/>
            <person name="Hatakka A."/>
            <person name="Henrissat B."/>
            <person name="Hilden K."/>
            <person name="Kuo R."/>
            <person name="Labutti K."/>
            <person name="Lipzen A."/>
            <person name="Makela M.R."/>
            <person name="Sandor L."/>
            <person name="Spatafora J.W."/>
            <person name="Grigoriev I.V."/>
            <person name="Hibbett D.S."/>
        </authorList>
    </citation>
    <scope>NUCLEOTIDE SEQUENCE [LARGE SCALE GENOMIC DNA]</scope>
    <source>
        <strain evidence="1 2">3A-2</strain>
    </source>
</reference>
<gene>
    <name evidence="1" type="ORF">OBBRIDRAFT_8420</name>
</gene>
<dbReference type="OrthoDB" id="3233180at2759"/>
<evidence type="ECO:0000313" key="2">
    <source>
        <dbReference type="Proteomes" id="UP000250043"/>
    </source>
</evidence>
<protein>
    <submittedName>
        <fullName evidence="1">Uncharacterized protein</fullName>
    </submittedName>
</protein>
<evidence type="ECO:0000313" key="1">
    <source>
        <dbReference type="EMBL" id="OCH96529.1"/>
    </source>
</evidence>